<sequence length="161" mass="16770">MKFTFPVIGGLLVAGIVATTAISQDDIDPAIAAAVKARQAHMKLNAFNLGLLGAMAKGEIDYDAEAAVAAAENLAALARMDETRYWPEGSDMEVLGKDHTEALAALWADDSEFGDRAQTMAETTAAMAGVAGNGLEPLQGAMGPLAKACGGCHEDYRVKDE</sequence>
<comment type="caution">
    <text evidence="1">The sequence shown here is derived from an EMBL/GenBank/DDBJ whole genome shotgun (WGS) entry which is preliminary data.</text>
</comment>
<dbReference type="GO" id="GO:0005506">
    <property type="term" value="F:iron ion binding"/>
    <property type="evidence" value="ECO:0007669"/>
    <property type="project" value="InterPro"/>
</dbReference>
<dbReference type="Gene3D" id="1.20.120.10">
    <property type="entry name" value="Cytochrome c/b562"/>
    <property type="match status" value="1"/>
</dbReference>
<dbReference type="EMBL" id="JAEIJD010000002">
    <property type="protein sequence ID" value="MBI6629022.1"/>
    <property type="molecule type" value="Genomic_DNA"/>
</dbReference>
<dbReference type="RefSeq" id="WP_198685040.1">
    <property type="nucleotide sequence ID" value="NZ_JAEIJD010000002.1"/>
</dbReference>
<reference evidence="1" key="1">
    <citation type="submission" date="2020-12" db="EMBL/GenBank/DDBJ databases">
        <title>Pontibaca salina gen. nov., sp. nov., isolated from marine sediment.</title>
        <authorList>
            <person name="Bo J."/>
            <person name="Wang S."/>
            <person name="Song X."/>
            <person name="Du Z."/>
        </authorList>
    </citation>
    <scope>NUCLEOTIDE SEQUENCE</scope>
    <source>
        <strain evidence="1">S1109L</strain>
    </source>
</reference>
<dbReference type="Pfam" id="PF01322">
    <property type="entry name" value="Cytochrom_C_2"/>
    <property type="match status" value="1"/>
</dbReference>
<organism evidence="1 2">
    <name type="scientific">Pontibaca salina</name>
    <dbReference type="NCBI Taxonomy" id="2795731"/>
    <lineage>
        <taxon>Bacteria</taxon>
        <taxon>Pseudomonadati</taxon>
        <taxon>Pseudomonadota</taxon>
        <taxon>Alphaproteobacteria</taxon>
        <taxon>Rhodobacterales</taxon>
        <taxon>Roseobacteraceae</taxon>
        <taxon>Pontibaca</taxon>
    </lineage>
</organism>
<name>A0A934LXU1_9RHOB</name>
<evidence type="ECO:0000313" key="1">
    <source>
        <dbReference type="EMBL" id="MBI6629022.1"/>
    </source>
</evidence>
<evidence type="ECO:0000313" key="2">
    <source>
        <dbReference type="Proteomes" id="UP000613255"/>
    </source>
</evidence>
<accession>A0A934LXU1</accession>
<proteinExistence type="predicted"/>
<keyword evidence="2" id="KW-1185">Reference proteome</keyword>
<dbReference type="InterPro" id="IPR010980">
    <property type="entry name" value="Cyt_c/b562"/>
</dbReference>
<dbReference type="PROSITE" id="PS51009">
    <property type="entry name" value="CYTCII"/>
    <property type="match status" value="1"/>
</dbReference>
<dbReference type="GO" id="GO:0009055">
    <property type="term" value="F:electron transfer activity"/>
    <property type="evidence" value="ECO:0007669"/>
    <property type="project" value="InterPro"/>
</dbReference>
<dbReference type="AlphaFoldDB" id="A0A934LXU1"/>
<dbReference type="Proteomes" id="UP000613255">
    <property type="component" value="Unassembled WGS sequence"/>
</dbReference>
<dbReference type="GO" id="GO:0022900">
    <property type="term" value="P:electron transport chain"/>
    <property type="evidence" value="ECO:0007669"/>
    <property type="project" value="InterPro"/>
</dbReference>
<dbReference type="GO" id="GO:0020037">
    <property type="term" value="F:heme binding"/>
    <property type="evidence" value="ECO:0007669"/>
    <property type="project" value="InterPro"/>
</dbReference>
<protein>
    <submittedName>
        <fullName evidence="1">Cytochrome c</fullName>
    </submittedName>
</protein>
<gene>
    <name evidence="1" type="ORF">JAO82_03920</name>
</gene>
<dbReference type="SUPFAM" id="SSF47175">
    <property type="entry name" value="Cytochromes"/>
    <property type="match status" value="1"/>
</dbReference>
<dbReference type="InterPro" id="IPR002321">
    <property type="entry name" value="Cyt_c_II"/>
</dbReference>